<keyword evidence="8" id="KW-1185">Reference proteome</keyword>
<dbReference type="Pfam" id="PF03366">
    <property type="entry name" value="YEATS"/>
    <property type="match status" value="1"/>
</dbReference>
<dbReference type="Proteomes" id="UP000002899">
    <property type="component" value="Chromosome I"/>
</dbReference>
<dbReference type="EMBL" id="FO082871">
    <property type="protein sequence ID" value="CCF72728.1"/>
    <property type="molecule type" value="Genomic_DNA"/>
</dbReference>
<dbReference type="VEuPathDB" id="PiroplasmaDB:BMR1_01G01310"/>
<reference evidence="7 8" key="2">
    <citation type="journal article" date="2013" name="PLoS ONE">
        <title>Whole genome mapping and re-organization of the nuclear and mitochondrial genomes of Babesia microti isolates.</title>
        <authorList>
            <person name="Cornillot E."/>
            <person name="Dassouli A."/>
            <person name="Garg A."/>
            <person name="Pachikara N."/>
            <person name="Randazzo S."/>
            <person name="Depoix D."/>
            <person name="Carcy B."/>
            <person name="Delbecq S."/>
            <person name="Frutos R."/>
            <person name="Silva J.C."/>
            <person name="Sutton R."/>
            <person name="Krause P.J."/>
            <person name="Mamoun C.B."/>
        </authorList>
    </citation>
    <scope>NUCLEOTIDE SEQUENCE [LARGE SCALE GENOMIC DNA]</scope>
    <source>
        <strain evidence="7 8">RI</strain>
    </source>
</reference>
<dbReference type="OMA" id="ENMTHYV"/>
<dbReference type="Gene3D" id="2.60.40.1970">
    <property type="entry name" value="YEATS domain"/>
    <property type="match status" value="1"/>
</dbReference>
<dbReference type="InterPro" id="IPR055129">
    <property type="entry name" value="YEATS_dom"/>
</dbReference>
<comment type="subcellular location">
    <subcellularLocation>
        <location evidence="4">Nucleus</location>
    </subcellularLocation>
</comment>
<dbReference type="PANTHER" id="PTHR47573:SF1">
    <property type="entry name" value="PROTEIN AF-9 HOMOLOG"/>
    <property type="match status" value="1"/>
</dbReference>
<dbReference type="InterPro" id="IPR005033">
    <property type="entry name" value="YEATS"/>
</dbReference>
<dbReference type="InterPro" id="IPR038704">
    <property type="entry name" value="YEAST_sf"/>
</dbReference>
<dbReference type="AlphaFoldDB" id="I7I7Y1"/>
<evidence type="ECO:0000256" key="1">
    <source>
        <dbReference type="ARBA" id="ARBA00023015"/>
    </source>
</evidence>
<feature type="region of interest" description="Disordered" evidence="5">
    <location>
        <begin position="243"/>
        <end position="298"/>
    </location>
</feature>
<dbReference type="GeneID" id="24423342"/>
<dbReference type="RefSeq" id="XP_012647337.1">
    <property type="nucleotide sequence ID" value="XM_012791883.1"/>
</dbReference>
<proteinExistence type="predicted"/>
<organism evidence="7 8">
    <name type="scientific">Babesia microti (strain RI)</name>
    <dbReference type="NCBI Taxonomy" id="1133968"/>
    <lineage>
        <taxon>Eukaryota</taxon>
        <taxon>Sar</taxon>
        <taxon>Alveolata</taxon>
        <taxon>Apicomplexa</taxon>
        <taxon>Aconoidasida</taxon>
        <taxon>Piroplasmida</taxon>
        <taxon>Babesiidae</taxon>
        <taxon>Babesia</taxon>
    </lineage>
</organism>
<dbReference type="OrthoDB" id="16041at2759"/>
<evidence type="ECO:0000259" key="6">
    <source>
        <dbReference type="PROSITE" id="PS51037"/>
    </source>
</evidence>
<evidence type="ECO:0000313" key="7">
    <source>
        <dbReference type="EMBL" id="CCF72728.1"/>
    </source>
</evidence>
<feature type="domain" description="YEATS" evidence="6">
    <location>
        <begin position="23"/>
        <end position="167"/>
    </location>
</feature>
<dbReference type="CDD" id="cd16887">
    <property type="entry name" value="YEATS"/>
    <property type="match status" value="1"/>
</dbReference>
<dbReference type="GO" id="GO:0006355">
    <property type="term" value="P:regulation of DNA-templated transcription"/>
    <property type="evidence" value="ECO:0007669"/>
    <property type="project" value="InterPro"/>
</dbReference>
<reference evidence="7 8" key="3">
    <citation type="journal article" date="2016" name="Sci. Rep.">
        <title>Genome-wide diversity and gene expression profiling of Babesia microti isolates identify polymorphic genes that mediate host-pathogen interactions.</title>
        <authorList>
            <person name="Silva J.C."/>
            <person name="Cornillot E."/>
            <person name="McCracken C."/>
            <person name="Usmani-Brown S."/>
            <person name="Dwivedi A."/>
            <person name="Ifeonu O.O."/>
            <person name="Crabtree J."/>
            <person name="Gotia H.T."/>
            <person name="Virji A.Z."/>
            <person name="Reynes C."/>
            <person name="Colinge J."/>
            <person name="Kumar V."/>
            <person name="Lawres L."/>
            <person name="Pazzi J.E."/>
            <person name="Pablo J.V."/>
            <person name="Hung C."/>
            <person name="Brancato J."/>
            <person name="Kumari P."/>
            <person name="Orvis J."/>
            <person name="Tretina K."/>
            <person name="Chibucos M."/>
            <person name="Ott S."/>
            <person name="Sadzewicz L."/>
            <person name="Sengamalay N."/>
            <person name="Shetty A.C."/>
            <person name="Su Q."/>
            <person name="Tallon L."/>
            <person name="Fraser C.M."/>
            <person name="Frutos R."/>
            <person name="Molina D.M."/>
            <person name="Krause P.J."/>
            <person name="Ben Mamoun C."/>
        </authorList>
    </citation>
    <scope>NUCLEOTIDE SEQUENCE [LARGE SCALE GENOMIC DNA]</scope>
    <source>
        <strain evidence="7 8">RI</strain>
    </source>
</reference>
<keyword evidence="1" id="KW-0805">Transcription regulation</keyword>
<evidence type="ECO:0000256" key="4">
    <source>
        <dbReference type="PROSITE-ProRule" id="PRU00376"/>
    </source>
</evidence>
<dbReference type="PANTHER" id="PTHR47573">
    <property type="entry name" value="PROTEIN AF-9 HOMOLOG"/>
    <property type="match status" value="1"/>
</dbReference>
<reference evidence="7 8" key="1">
    <citation type="journal article" date="2012" name="Nucleic Acids Res.">
        <title>Sequencing of the smallest Apicomplexan genome from the human pathogen Babesia microti.</title>
        <authorList>
            <person name="Cornillot E."/>
            <person name="Hadj-Kaddour K."/>
            <person name="Dassouli A."/>
            <person name="Noel B."/>
            <person name="Ranwez V."/>
            <person name="Vacherie B."/>
            <person name="Augagneur Y."/>
            <person name="Bres V."/>
            <person name="Duclos A."/>
            <person name="Randazzo S."/>
            <person name="Carcy B."/>
            <person name="Debierre-Grockiego F."/>
            <person name="Delbecq S."/>
            <person name="Moubri-Menage K."/>
            <person name="Shams-Eldin H."/>
            <person name="Usmani-Brown S."/>
            <person name="Bringaud F."/>
            <person name="Wincker P."/>
            <person name="Vivares C.P."/>
            <person name="Schwarz R.T."/>
            <person name="Schetters T.P."/>
            <person name="Krause P.J."/>
            <person name="Gorenflot A."/>
            <person name="Berry V."/>
            <person name="Barbe V."/>
            <person name="Ben Mamoun C."/>
        </authorList>
    </citation>
    <scope>NUCLEOTIDE SEQUENCE [LARGE SCALE GENOMIC DNA]</scope>
    <source>
        <strain evidence="7 8">RI</strain>
    </source>
</reference>
<keyword evidence="3 4" id="KW-0539">Nucleus</keyword>
<dbReference type="PROSITE" id="PS51037">
    <property type="entry name" value="YEATS"/>
    <property type="match status" value="1"/>
</dbReference>
<evidence type="ECO:0000256" key="5">
    <source>
        <dbReference type="SAM" id="MobiDB-lite"/>
    </source>
</evidence>
<name>I7I7Y1_BABMR</name>
<sequence>MSTVVTKQEPWLQQDCPAEEKFNPNSITLCKRIVVGTYSFPLGVNERRKYGTMTHKWVCLLRSPDNENMSHYIRKVQFDLDPSFLNPRRVLTSMPYEVNEVGWGEFFITVSIYFADETLDPVKIVHLLKLNPPDAMPDRPMCAANETHDEIVFVDPSDQLFQKLQTSTYDITEPSIYQPYFWDYEKKARDEMCRYIYCQSYLQAETMGLMAEANNLSSQIQALQDRVSSIYHPKQENTVQLKNEQLPSLTVPQHTNSLGDPLTNLQNVSNLPGTLNTTLTNPTNTNQQPQNPMGIDKQ</sequence>
<feature type="compositionally biased region" description="Polar residues" evidence="5">
    <location>
        <begin position="243"/>
        <end position="269"/>
    </location>
</feature>
<accession>I7I7Y1</accession>
<dbReference type="KEGG" id="bmic:BMR1_01G01310"/>
<protein>
    <submittedName>
        <fullName evidence="7">YEATS domain-containing protein 4</fullName>
    </submittedName>
</protein>
<gene>
    <name evidence="7" type="ORF">BMR1_01G01310</name>
</gene>
<dbReference type="GO" id="GO:0005634">
    <property type="term" value="C:nucleus"/>
    <property type="evidence" value="ECO:0007669"/>
    <property type="project" value="UniProtKB-SubCell"/>
</dbReference>
<evidence type="ECO:0000256" key="3">
    <source>
        <dbReference type="ARBA" id="ARBA00023242"/>
    </source>
</evidence>
<feature type="compositionally biased region" description="Low complexity" evidence="5">
    <location>
        <begin position="270"/>
        <end position="292"/>
    </location>
</feature>
<evidence type="ECO:0000313" key="8">
    <source>
        <dbReference type="Proteomes" id="UP000002899"/>
    </source>
</evidence>
<evidence type="ECO:0000256" key="2">
    <source>
        <dbReference type="ARBA" id="ARBA00023163"/>
    </source>
</evidence>
<keyword evidence="2" id="KW-0804">Transcription</keyword>